<organism evidence="2 3">
    <name type="scientific">Planosporangium mesophilum</name>
    <dbReference type="NCBI Taxonomy" id="689768"/>
    <lineage>
        <taxon>Bacteria</taxon>
        <taxon>Bacillati</taxon>
        <taxon>Actinomycetota</taxon>
        <taxon>Actinomycetes</taxon>
        <taxon>Micromonosporales</taxon>
        <taxon>Micromonosporaceae</taxon>
        <taxon>Planosporangium</taxon>
    </lineage>
</organism>
<evidence type="ECO:0000313" key="2">
    <source>
        <dbReference type="EMBL" id="GII24799.1"/>
    </source>
</evidence>
<keyword evidence="3" id="KW-1185">Reference proteome</keyword>
<dbReference type="InterPro" id="IPR034660">
    <property type="entry name" value="DinB/YfiT-like"/>
</dbReference>
<dbReference type="Proteomes" id="UP000599074">
    <property type="component" value="Unassembled WGS sequence"/>
</dbReference>
<name>A0A8J3X2V0_9ACTN</name>
<sequence length="191" mass="20247">MDTLDSRDVDRAVAEMVRVLTPHASRDWRARAGSLDWSCWTTAAHVAHDLLAYAGQVAAGAGDGYLPYDLVVRAGTPPRDVLGVVTACGRLLSGALSAAGPDARAWHWGPTDPGGFAALGVNETLMHTYDITQGLGIDWLPPGPLCAAVLARLFPDVPPGDPVQVLLWATGRVELDGRPRVTSWFMKAAIG</sequence>
<dbReference type="AlphaFoldDB" id="A0A8J3X2V0"/>
<dbReference type="InterPro" id="IPR024344">
    <property type="entry name" value="MDMPI_metal-binding"/>
</dbReference>
<proteinExistence type="predicted"/>
<dbReference type="EMBL" id="BOON01000041">
    <property type="protein sequence ID" value="GII24799.1"/>
    <property type="molecule type" value="Genomic_DNA"/>
</dbReference>
<dbReference type="Pfam" id="PF11716">
    <property type="entry name" value="MDMPI_N"/>
    <property type="match status" value="1"/>
</dbReference>
<evidence type="ECO:0000313" key="3">
    <source>
        <dbReference type="Proteomes" id="UP000599074"/>
    </source>
</evidence>
<comment type="caution">
    <text evidence="2">The sequence shown here is derived from an EMBL/GenBank/DDBJ whole genome shotgun (WGS) entry which is preliminary data.</text>
</comment>
<protein>
    <recommendedName>
        <fullName evidence="1">Mycothiol-dependent maleylpyruvate isomerase metal-binding domain-containing protein</fullName>
    </recommendedName>
</protein>
<dbReference type="GO" id="GO:0046872">
    <property type="term" value="F:metal ion binding"/>
    <property type="evidence" value="ECO:0007669"/>
    <property type="project" value="InterPro"/>
</dbReference>
<reference evidence="2" key="1">
    <citation type="submission" date="2021-01" db="EMBL/GenBank/DDBJ databases">
        <title>Whole genome shotgun sequence of Planosporangium mesophilum NBRC 109066.</title>
        <authorList>
            <person name="Komaki H."/>
            <person name="Tamura T."/>
        </authorList>
    </citation>
    <scope>NUCLEOTIDE SEQUENCE</scope>
    <source>
        <strain evidence="2">NBRC 109066</strain>
    </source>
</reference>
<evidence type="ECO:0000259" key="1">
    <source>
        <dbReference type="Pfam" id="PF11716"/>
    </source>
</evidence>
<gene>
    <name evidence="2" type="ORF">Pme01_43960</name>
</gene>
<dbReference type="SUPFAM" id="SSF109854">
    <property type="entry name" value="DinB/YfiT-like putative metalloenzymes"/>
    <property type="match status" value="1"/>
</dbReference>
<feature type="domain" description="Mycothiol-dependent maleylpyruvate isomerase metal-binding" evidence="1">
    <location>
        <begin position="11"/>
        <end position="131"/>
    </location>
</feature>
<accession>A0A8J3X2V0</accession>